<dbReference type="HOGENOM" id="CLU_2904572_0_0_1"/>
<dbReference type="AlphaFoldDB" id="B0DHJ0"/>
<dbReference type="InParanoid" id="B0DHJ0"/>
<dbReference type="EMBL" id="DS547110">
    <property type="protein sequence ID" value="EDR06115.1"/>
    <property type="molecule type" value="Genomic_DNA"/>
</dbReference>
<evidence type="ECO:0000313" key="1">
    <source>
        <dbReference type="EMBL" id="EDR06115.1"/>
    </source>
</evidence>
<name>B0DHJ0_LACBS</name>
<dbReference type="GeneID" id="6078905"/>
<gene>
    <name evidence="1" type="ORF">LACBIDRAFT_302318</name>
</gene>
<dbReference type="Proteomes" id="UP000001194">
    <property type="component" value="Unassembled WGS sequence"/>
</dbReference>
<accession>B0DHJ0</accession>
<dbReference type="RefSeq" id="XP_001883403.1">
    <property type="nucleotide sequence ID" value="XM_001883368.1"/>
</dbReference>
<evidence type="ECO:0000313" key="2">
    <source>
        <dbReference type="Proteomes" id="UP000001194"/>
    </source>
</evidence>
<reference evidence="1 2" key="1">
    <citation type="journal article" date="2008" name="Nature">
        <title>The genome of Laccaria bicolor provides insights into mycorrhizal symbiosis.</title>
        <authorList>
            <person name="Martin F."/>
            <person name="Aerts A."/>
            <person name="Ahren D."/>
            <person name="Brun A."/>
            <person name="Danchin E.G.J."/>
            <person name="Duchaussoy F."/>
            <person name="Gibon J."/>
            <person name="Kohler A."/>
            <person name="Lindquist E."/>
            <person name="Pereda V."/>
            <person name="Salamov A."/>
            <person name="Shapiro H.J."/>
            <person name="Wuyts J."/>
            <person name="Blaudez D."/>
            <person name="Buee M."/>
            <person name="Brokstein P."/>
            <person name="Canbaeck B."/>
            <person name="Cohen D."/>
            <person name="Courty P.E."/>
            <person name="Coutinho P.M."/>
            <person name="Delaruelle C."/>
            <person name="Detter J.C."/>
            <person name="Deveau A."/>
            <person name="DiFazio S."/>
            <person name="Duplessis S."/>
            <person name="Fraissinet-Tachet L."/>
            <person name="Lucic E."/>
            <person name="Frey-Klett P."/>
            <person name="Fourrey C."/>
            <person name="Feussner I."/>
            <person name="Gay G."/>
            <person name="Grimwood J."/>
            <person name="Hoegger P.J."/>
            <person name="Jain P."/>
            <person name="Kilaru S."/>
            <person name="Labbe J."/>
            <person name="Lin Y.C."/>
            <person name="Legue V."/>
            <person name="Le Tacon F."/>
            <person name="Marmeisse R."/>
            <person name="Melayah D."/>
            <person name="Montanini B."/>
            <person name="Muratet M."/>
            <person name="Nehls U."/>
            <person name="Niculita-Hirzel H."/>
            <person name="Oudot-Le Secq M.P."/>
            <person name="Peter M."/>
            <person name="Quesneville H."/>
            <person name="Rajashekar B."/>
            <person name="Reich M."/>
            <person name="Rouhier N."/>
            <person name="Schmutz J."/>
            <person name="Yin T."/>
            <person name="Chalot M."/>
            <person name="Henrissat B."/>
            <person name="Kuees U."/>
            <person name="Lucas S."/>
            <person name="Van de Peer Y."/>
            <person name="Podila G.K."/>
            <person name="Polle A."/>
            <person name="Pukkila P.J."/>
            <person name="Richardson P.M."/>
            <person name="Rouze P."/>
            <person name="Sanders I.R."/>
            <person name="Stajich J.E."/>
            <person name="Tunlid A."/>
            <person name="Tuskan G."/>
            <person name="Grigoriev I.V."/>
        </authorList>
    </citation>
    <scope>NUCLEOTIDE SEQUENCE [LARGE SCALE GENOMIC DNA]</scope>
    <source>
        <strain evidence="2">S238N-H82 / ATCC MYA-4686</strain>
    </source>
</reference>
<proteinExistence type="predicted"/>
<sequence length="62" mass="7144">MISNVTSFGRLTNRHRSLLVFAQSLSSRPVCMLQNVRFMHLLRKATKSGLWMYPQTVSSSSW</sequence>
<organism evidence="2">
    <name type="scientific">Laccaria bicolor (strain S238N-H82 / ATCC MYA-4686)</name>
    <name type="common">Bicoloured deceiver</name>
    <name type="synonym">Laccaria laccata var. bicolor</name>
    <dbReference type="NCBI Taxonomy" id="486041"/>
    <lineage>
        <taxon>Eukaryota</taxon>
        <taxon>Fungi</taxon>
        <taxon>Dikarya</taxon>
        <taxon>Basidiomycota</taxon>
        <taxon>Agaricomycotina</taxon>
        <taxon>Agaricomycetes</taxon>
        <taxon>Agaricomycetidae</taxon>
        <taxon>Agaricales</taxon>
        <taxon>Agaricineae</taxon>
        <taxon>Hydnangiaceae</taxon>
        <taxon>Laccaria</taxon>
    </lineage>
</organism>
<keyword evidence="2" id="KW-1185">Reference proteome</keyword>
<protein>
    <submittedName>
        <fullName evidence="1">Predicted protein</fullName>
    </submittedName>
</protein>
<dbReference type="KEGG" id="lbc:LACBIDRAFT_302318"/>